<dbReference type="RefSeq" id="WP_272146156.1">
    <property type="nucleotide sequence ID" value="NZ_JAQNDM010000002.1"/>
</dbReference>
<keyword evidence="3 5" id="KW-0067">ATP-binding</keyword>
<dbReference type="EMBL" id="JAQNDM010000002">
    <property type="protein sequence ID" value="MDC0709950.1"/>
    <property type="molecule type" value="Genomic_DNA"/>
</dbReference>
<name>A0ABT5D8E9_9BACT</name>
<evidence type="ECO:0000259" key="4">
    <source>
        <dbReference type="SMART" id="SM00382"/>
    </source>
</evidence>
<keyword evidence="2" id="KW-0547">Nucleotide-binding</keyword>
<dbReference type="CDD" id="cd19481">
    <property type="entry name" value="RecA-like_protease"/>
    <property type="match status" value="1"/>
</dbReference>
<dbReference type="InterPro" id="IPR003959">
    <property type="entry name" value="ATPase_AAA_core"/>
</dbReference>
<reference evidence="5 6" key="1">
    <citation type="submission" date="2022-11" db="EMBL/GenBank/DDBJ databases">
        <title>Minimal conservation of predation-associated metabolite biosynthetic gene clusters underscores biosynthetic potential of Myxococcota including descriptions for ten novel species: Archangium lansinium sp. nov., Myxococcus landrumus sp. nov., Nannocystis bai.</title>
        <authorList>
            <person name="Ahearne A."/>
            <person name="Stevens C."/>
            <person name="Dowd S."/>
        </authorList>
    </citation>
    <scope>NUCLEOTIDE SEQUENCE [LARGE SCALE GENOMIC DNA]</scope>
    <source>
        <strain evidence="5 6">NCWAL01</strain>
    </source>
</reference>
<evidence type="ECO:0000256" key="3">
    <source>
        <dbReference type="ARBA" id="ARBA00022840"/>
    </source>
</evidence>
<evidence type="ECO:0000256" key="1">
    <source>
        <dbReference type="ARBA" id="ARBA00006914"/>
    </source>
</evidence>
<evidence type="ECO:0000313" key="5">
    <source>
        <dbReference type="EMBL" id="MDC0709950.1"/>
    </source>
</evidence>
<comment type="similarity">
    <text evidence="1">Belongs to the AAA ATPase family.</text>
</comment>
<feature type="domain" description="AAA+ ATPase" evidence="4">
    <location>
        <begin position="118"/>
        <end position="250"/>
    </location>
</feature>
<keyword evidence="6" id="KW-1185">Reference proteome</keyword>
<dbReference type="PANTHER" id="PTHR23073">
    <property type="entry name" value="26S PROTEASOME REGULATORY SUBUNIT"/>
    <property type="match status" value="1"/>
</dbReference>
<dbReference type="Pfam" id="PF00004">
    <property type="entry name" value="AAA"/>
    <property type="match status" value="1"/>
</dbReference>
<dbReference type="InterPro" id="IPR050221">
    <property type="entry name" value="26S_Proteasome_ATPase"/>
</dbReference>
<dbReference type="InterPro" id="IPR003593">
    <property type="entry name" value="AAA+_ATPase"/>
</dbReference>
<dbReference type="Gene3D" id="3.40.50.300">
    <property type="entry name" value="P-loop containing nucleotide triphosphate hydrolases"/>
    <property type="match status" value="1"/>
</dbReference>
<dbReference type="GO" id="GO:0005524">
    <property type="term" value="F:ATP binding"/>
    <property type="evidence" value="ECO:0007669"/>
    <property type="project" value="UniProtKB-KW"/>
</dbReference>
<dbReference type="Proteomes" id="UP001221838">
    <property type="component" value="Unassembled WGS sequence"/>
</dbReference>
<proteinExistence type="inferred from homology"/>
<dbReference type="SUPFAM" id="SSF52540">
    <property type="entry name" value="P-loop containing nucleoside triphosphate hydrolases"/>
    <property type="match status" value="1"/>
</dbReference>
<evidence type="ECO:0000256" key="2">
    <source>
        <dbReference type="ARBA" id="ARBA00022741"/>
    </source>
</evidence>
<accession>A0ABT5D8E9</accession>
<dbReference type="SMART" id="SM00382">
    <property type="entry name" value="AAA"/>
    <property type="match status" value="1"/>
</dbReference>
<organism evidence="5 6">
    <name type="scientific">Stigmatella ashevillensis</name>
    <dbReference type="NCBI Taxonomy" id="2995309"/>
    <lineage>
        <taxon>Bacteria</taxon>
        <taxon>Pseudomonadati</taxon>
        <taxon>Myxococcota</taxon>
        <taxon>Myxococcia</taxon>
        <taxon>Myxococcales</taxon>
        <taxon>Cystobacterineae</taxon>
        <taxon>Archangiaceae</taxon>
        <taxon>Stigmatella</taxon>
    </lineage>
</organism>
<protein>
    <submittedName>
        <fullName evidence="5">ATP-binding protein</fullName>
    </submittedName>
</protein>
<evidence type="ECO:0000313" key="6">
    <source>
        <dbReference type="Proteomes" id="UP001221838"/>
    </source>
</evidence>
<sequence>MKSEWVVQLARLALAGRRQDILMYIRKLERLLHKEDPAASAKLVELLRESPSQSMPLRSASVAAVPVDADSRLNLLRQEWPVMLDSVPTWSEAIRTPLEQVVAERRRADELREIGVAPTRSMLFTGAPGVGKTLAARWLAQQLGWPLLTLDLSAVMSSYLGKTGTNVRHVLDYAKGVQSVLLLDELDAIAKRRDDMGEIGELKRLVTVLLQEIDDWPQTGLLLAATNHPDLLDPAVWRRFDAVVEFPLPDDAVVAQLLRRLLGEELATDDALLAVLIAMMRGQSHAVITRDLMRARRTALVNGQRVEEALMGMVRERVGELRLEQRRKVGLALVQMGLSQRQVHEWTGMSRDTLRKVQRKGAVKS</sequence>
<dbReference type="InterPro" id="IPR027417">
    <property type="entry name" value="P-loop_NTPase"/>
</dbReference>
<gene>
    <name evidence="5" type="ORF">POL68_15860</name>
</gene>
<comment type="caution">
    <text evidence="5">The sequence shown here is derived from an EMBL/GenBank/DDBJ whole genome shotgun (WGS) entry which is preliminary data.</text>
</comment>